<sequence>MDLQLDSRVVLVVGATGYIGSAIAGRLADEGAIVVGASRSGDADLTIDGTDAASVAAGIAAVLAEHGRIDGVVVTAAPSLGTLDPALSSDPEQVLAAVDGKAMSFLRIASAALPAMRDRGYGRIVGISGQNAYFTGSITGSIRNAALNIAAKNLADAHAGTGITVNTVNPGHVRDEPTSTVKPAGAGDSSPDQIADLVAFLVSPRAAAISGEAIAVGHRVRGIASF</sequence>
<evidence type="ECO:0000313" key="3">
    <source>
        <dbReference type="EMBL" id="MFC7267517.1"/>
    </source>
</evidence>
<protein>
    <submittedName>
        <fullName evidence="3">SDR family NAD(P)-dependent oxidoreductase</fullName>
        <ecNumber evidence="3">1.1.1.-</ecNumber>
    </submittedName>
</protein>
<comment type="similarity">
    <text evidence="1">Belongs to the short-chain dehydrogenases/reductases (SDR) family.</text>
</comment>
<dbReference type="PANTHER" id="PTHR43477">
    <property type="entry name" value="DIHYDROANTICAPSIN 7-DEHYDROGENASE"/>
    <property type="match status" value="1"/>
</dbReference>
<dbReference type="Pfam" id="PF13561">
    <property type="entry name" value="adh_short_C2"/>
    <property type="match status" value="1"/>
</dbReference>
<dbReference type="EC" id="1.1.1.-" evidence="3"/>
<evidence type="ECO:0000256" key="1">
    <source>
        <dbReference type="ARBA" id="ARBA00006484"/>
    </source>
</evidence>
<dbReference type="PRINTS" id="PR00081">
    <property type="entry name" value="GDHRDH"/>
</dbReference>
<evidence type="ECO:0000256" key="2">
    <source>
        <dbReference type="ARBA" id="ARBA00023002"/>
    </source>
</evidence>
<dbReference type="InterPro" id="IPR002347">
    <property type="entry name" value="SDR_fam"/>
</dbReference>
<dbReference type="RefSeq" id="WP_262872454.1">
    <property type="nucleotide sequence ID" value="NZ_BAABKW010000011.1"/>
</dbReference>
<dbReference type="InterPro" id="IPR036291">
    <property type="entry name" value="NAD(P)-bd_dom_sf"/>
</dbReference>
<dbReference type="PANTHER" id="PTHR43477:SF1">
    <property type="entry name" value="DIHYDROANTICAPSIN 7-DEHYDROGENASE"/>
    <property type="match status" value="1"/>
</dbReference>
<dbReference type="Gene3D" id="3.40.50.720">
    <property type="entry name" value="NAD(P)-binding Rossmann-like Domain"/>
    <property type="match status" value="1"/>
</dbReference>
<dbReference type="EMBL" id="JBHTBE010000001">
    <property type="protein sequence ID" value="MFC7267517.1"/>
    <property type="molecule type" value="Genomic_DNA"/>
</dbReference>
<evidence type="ECO:0000313" key="4">
    <source>
        <dbReference type="Proteomes" id="UP001596507"/>
    </source>
</evidence>
<name>A0ABW2HAR5_9MICO</name>
<reference evidence="4" key="1">
    <citation type="journal article" date="2019" name="Int. J. Syst. Evol. Microbiol.">
        <title>The Global Catalogue of Microorganisms (GCM) 10K type strain sequencing project: providing services to taxonomists for standard genome sequencing and annotation.</title>
        <authorList>
            <consortium name="The Broad Institute Genomics Platform"/>
            <consortium name="The Broad Institute Genome Sequencing Center for Infectious Disease"/>
            <person name="Wu L."/>
            <person name="Ma J."/>
        </authorList>
    </citation>
    <scope>NUCLEOTIDE SEQUENCE [LARGE SCALE GENOMIC DNA]</scope>
    <source>
        <strain evidence="4">CGMCC 1.15772</strain>
    </source>
</reference>
<dbReference type="SUPFAM" id="SSF51735">
    <property type="entry name" value="NAD(P)-binding Rossmann-fold domains"/>
    <property type="match status" value="1"/>
</dbReference>
<organism evidence="3 4">
    <name type="scientific">Microbacterium fluvii</name>
    <dbReference type="NCBI Taxonomy" id="415215"/>
    <lineage>
        <taxon>Bacteria</taxon>
        <taxon>Bacillati</taxon>
        <taxon>Actinomycetota</taxon>
        <taxon>Actinomycetes</taxon>
        <taxon>Micrococcales</taxon>
        <taxon>Microbacteriaceae</taxon>
        <taxon>Microbacterium</taxon>
    </lineage>
</organism>
<proteinExistence type="inferred from homology"/>
<gene>
    <name evidence="3" type="ORF">ACFQRL_00945</name>
</gene>
<keyword evidence="4" id="KW-1185">Reference proteome</keyword>
<dbReference type="Proteomes" id="UP001596507">
    <property type="component" value="Unassembled WGS sequence"/>
</dbReference>
<comment type="caution">
    <text evidence="3">The sequence shown here is derived from an EMBL/GenBank/DDBJ whole genome shotgun (WGS) entry which is preliminary data.</text>
</comment>
<dbReference type="InterPro" id="IPR051122">
    <property type="entry name" value="SDR_DHRS6-like"/>
</dbReference>
<keyword evidence="2 3" id="KW-0560">Oxidoreductase</keyword>
<accession>A0ABW2HAR5</accession>
<dbReference type="GO" id="GO:0016491">
    <property type="term" value="F:oxidoreductase activity"/>
    <property type="evidence" value="ECO:0007669"/>
    <property type="project" value="UniProtKB-KW"/>
</dbReference>